<evidence type="ECO:0000313" key="3">
    <source>
        <dbReference type="Proteomes" id="UP001159428"/>
    </source>
</evidence>
<feature type="region of interest" description="Disordered" evidence="1">
    <location>
        <begin position="1"/>
        <end position="33"/>
    </location>
</feature>
<dbReference type="EMBL" id="CALNXJ010000036">
    <property type="protein sequence ID" value="CAH3142419.1"/>
    <property type="molecule type" value="Genomic_DNA"/>
</dbReference>
<sequence>MKTYSQSLANKLNSGEKFNTNTNTSSGRGKERFLGRRNSEAFLKAKRSVIHIQNTYNLCCTRGIVTMKAHDHVDGKQMYENLRHGRPVQTTQAKELHCLAGIPKG</sequence>
<reference evidence="2 3" key="1">
    <citation type="submission" date="2022-05" db="EMBL/GenBank/DDBJ databases">
        <authorList>
            <consortium name="Genoscope - CEA"/>
            <person name="William W."/>
        </authorList>
    </citation>
    <scope>NUCLEOTIDE SEQUENCE [LARGE SCALE GENOMIC DNA]</scope>
</reference>
<gene>
    <name evidence="2" type="ORF">PMEA_00020182</name>
</gene>
<feature type="non-terminal residue" evidence="2">
    <location>
        <position position="105"/>
    </location>
</feature>
<proteinExistence type="predicted"/>
<keyword evidence="3" id="KW-1185">Reference proteome</keyword>
<evidence type="ECO:0000313" key="2">
    <source>
        <dbReference type="EMBL" id="CAH3142419.1"/>
    </source>
</evidence>
<protein>
    <submittedName>
        <fullName evidence="2">Uncharacterized protein</fullName>
    </submittedName>
</protein>
<evidence type="ECO:0000256" key="1">
    <source>
        <dbReference type="SAM" id="MobiDB-lite"/>
    </source>
</evidence>
<name>A0AAU9XB77_9CNID</name>
<feature type="compositionally biased region" description="Polar residues" evidence="1">
    <location>
        <begin position="1"/>
        <end position="27"/>
    </location>
</feature>
<accession>A0AAU9XB77</accession>
<dbReference type="Proteomes" id="UP001159428">
    <property type="component" value="Unassembled WGS sequence"/>
</dbReference>
<organism evidence="2 3">
    <name type="scientific">Pocillopora meandrina</name>
    <dbReference type="NCBI Taxonomy" id="46732"/>
    <lineage>
        <taxon>Eukaryota</taxon>
        <taxon>Metazoa</taxon>
        <taxon>Cnidaria</taxon>
        <taxon>Anthozoa</taxon>
        <taxon>Hexacorallia</taxon>
        <taxon>Scleractinia</taxon>
        <taxon>Astrocoeniina</taxon>
        <taxon>Pocilloporidae</taxon>
        <taxon>Pocillopora</taxon>
    </lineage>
</organism>
<comment type="caution">
    <text evidence="2">The sequence shown here is derived from an EMBL/GenBank/DDBJ whole genome shotgun (WGS) entry which is preliminary data.</text>
</comment>
<dbReference type="AlphaFoldDB" id="A0AAU9XB77"/>